<keyword evidence="3" id="KW-0732">Signal</keyword>
<evidence type="ECO:0000256" key="3">
    <source>
        <dbReference type="SAM" id="SignalP"/>
    </source>
</evidence>
<name>A0A543N787_9ACTN</name>
<accession>A0A543N787</accession>
<organism evidence="4 5">
    <name type="scientific">Haloactinospora alba</name>
    <dbReference type="NCBI Taxonomy" id="405555"/>
    <lineage>
        <taxon>Bacteria</taxon>
        <taxon>Bacillati</taxon>
        <taxon>Actinomycetota</taxon>
        <taxon>Actinomycetes</taxon>
        <taxon>Streptosporangiales</taxon>
        <taxon>Nocardiopsidaceae</taxon>
        <taxon>Haloactinospora</taxon>
    </lineage>
</organism>
<keyword evidence="5" id="KW-1185">Reference proteome</keyword>
<evidence type="ECO:0000313" key="4">
    <source>
        <dbReference type="EMBL" id="TQN27670.1"/>
    </source>
</evidence>
<comment type="caution">
    <text evidence="4">The sequence shown here is derived from an EMBL/GenBank/DDBJ whole genome shotgun (WGS) entry which is preliminary data.</text>
</comment>
<protein>
    <recommendedName>
        <fullName evidence="6">WD40 repeat protein</fullName>
    </recommendedName>
</protein>
<keyword evidence="2" id="KW-0472">Membrane</keyword>
<feature type="region of interest" description="Disordered" evidence="1">
    <location>
        <begin position="290"/>
        <end position="318"/>
    </location>
</feature>
<dbReference type="Proteomes" id="UP000317422">
    <property type="component" value="Unassembled WGS sequence"/>
</dbReference>
<keyword evidence="2" id="KW-0812">Transmembrane</keyword>
<feature type="transmembrane region" description="Helical" evidence="2">
    <location>
        <begin position="326"/>
        <end position="345"/>
    </location>
</feature>
<dbReference type="EMBL" id="VFQC01000003">
    <property type="protein sequence ID" value="TQN27670.1"/>
    <property type="molecule type" value="Genomic_DNA"/>
</dbReference>
<dbReference type="SUPFAM" id="SSF101898">
    <property type="entry name" value="NHL repeat"/>
    <property type="match status" value="1"/>
</dbReference>
<feature type="region of interest" description="Disordered" evidence="1">
    <location>
        <begin position="28"/>
        <end position="61"/>
    </location>
</feature>
<proteinExistence type="predicted"/>
<evidence type="ECO:0000313" key="5">
    <source>
        <dbReference type="Proteomes" id="UP000317422"/>
    </source>
</evidence>
<dbReference type="AlphaFoldDB" id="A0A543N787"/>
<keyword evidence="2" id="KW-1133">Transmembrane helix</keyword>
<gene>
    <name evidence="4" type="ORF">FHX37_4395</name>
</gene>
<evidence type="ECO:0000256" key="1">
    <source>
        <dbReference type="SAM" id="MobiDB-lite"/>
    </source>
</evidence>
<evidence type="ECO:0000256" key="2">
    <source>
        <dbReference type="SAM" id="Phobius"/>
    </source>
</evidence>
<sequence length="348" mass="36015">MVHMRTVAVAAALAVAVTPFTPVAAAAATGGQQSPEEDPSGGERAFTLQDPRIRESSGLARSERHDGVYWTHNDSGDYGPDIYAVDSAGETVATVTLTGGGVEARDWEAIATGTGNDGEPALYIGDIGDNAGGEWPGIRVYRIPEPRDLTDRTVEATTFTLTYADGARNAEAMMIDPRDNRLYLVSKELAGTLYAAPAELDPAGTNTLEPVGSAPLYATDAAFAPDGSQYAVRTYRGVTLYDAEGGVPGESTADMTLPSMEQGESLTYGGGGKALLAGSEGDNSPVWRVPLLEPETPSPEAGEGSETTDSADSGSTEGQGWSASSLIWVGVGVTALVIAGIVLLARRG</sequence>
<feature type="chain" id="PRO_5039444658" description="WD40 repeat protein" evidence="3">
    <location>
        <begin position="27"/>
        <end position="348"/>
    </location>
</feature>
<feature type="signal peptide" evidence="3">
    <location>
        <begin position="1"/>
        <end position="26"/>
    </location>
</feature>
<feature type="compositionally biased region" description="Basic and acidic residues" evidence="1">
    <location>
        <begin position="51"/>
        <end position="61"/>
    </location>
</feature>
<feature type="compositionally biased region" description="Polar residues" evidence="1">
    <location>
        <begin position="305"/>
        <end position="318"/>
    </location>
</feature>
<evidence type="ECO:0008006" key="6">
    <source>
        <dbReference type="Google" id="ProtNLM"/>
    </source>
</evidence>
<reference evidence="4 5" key="1">
    <citation type="submission" date="2019-06" db="EMBL/GenBank/DDBJ databases">
        <title>Sequencing the genomes of 1000 actinobacteria strains.</title>
        <authorList>
            <person name="Klenk H.-P."/>
        </authorList>
    </citation>
    <scope>NUCLEOTIDE SEQUENCE [LARGE SCALE GENOMIC DNA]</scope>
    <source>
        <strain evidence="4 5">DSM 45015</strain>
    </source>
</reference>